<comment type="caution">
    <text evidence="5">The sequence shown here is derived from an EMBL/GenBank/DDBJ whole genome shotgun (WGS) entry which is preliminary data.</text>
</comment>
<reference evidence="7" key="3">
    <citation type="journal article" date="2019" name="Int. J. Syst. Evol. Microbiol.">
        <title>The Global Catalogue of Microorganisms (GCM) 10K type strain sequencing project: providing services to taxonomists for standard genome sequencing and annotation.</title>
        <authorList>
            <consortium name="The Broad Institute Genomics Platform"/>
            <consortium name="The Broad Institute Genome Sequencing Center for Infectious Disease"/>
            <person name="Wu L."/>
            <person name="Ma J."/>
        </authorList>
    </citation>
    <scope>NUCLEOTIDE SEQUENCE [LARGE SCALE GENOMIC DNA]</scope>
    <source>
        <strain evidence="7">CGMCC 1.8884</strain>
    </source>
</reference>
<dbReference type="GO" id="GO:0006085">
    <property type="term" value="P:acetyl-CoA biosynthetic process"/>
    <property type="evidence" value="ECO:0007669"/>
    <property type="project" value="TreeGrafter"/>
</dbReference>
<keyword evidence="7" id="KW-1185">Reference proteome</keyword>
<dbReference type="EMBL" id="BMLZ01000005">
    <property type="protein sequence ID" value="GGP28933.1"/>
    <property type="molecule type" value="Genomic_DNA"/>
</dbReference>
<evidence type="ECO:0000256" key="1">
    <source>
        <dbReference type="ARBA" id="ARBA00006432"/>
    </source>
</evidence>
<protein>
    <recommendedName>
        <fullName evidence="9">Acetyl-coenzyme A synthetase</fullName>
    </recommendedName>
</protein>
<evidence type="ECO:0000256" key="2">
    <source>
        <dbReference type="ARBA" id="ARBA00022990"/>
    </source>
</evidence>
<dbReference type="InterPro" id="IPR032387">
    <property type="entry name" value="ACAS_N"/>
</dbReference>
<feature type="domain" description="Acetyl-coenzyme A synthetase N-terminal" evidence="4">
    <location>
        <begin position="38"/>
        <end position="78"/>
    </location>
</feature>
<dbReference type="Proteomes" id="UP000630135">
    <property type="component" value="Unassembled WGS sequence"/>
</dbReference>
<feature type="domain" description="AMP-dependent synthetase/ligase" evidence="3">
    <location>
        <begin position="80"/>
        <end position="251"/>
    </location>
</feature>
<dbReference type="InterPro" id="IPR000873">
    <property type="entry name" value="AMP-dep_synth/lig_dom"/>
</dbReference>
<evidence type="ECO:0000313" key="6">
    <source>
        <dbReference type="EMBL" id="GGP28933.1"/>
    </source>
</evidence>
<name>A0AAV4K4Q9_9DEIO</name>
<evidence type="ECO:0000313" key="7">
    <source>
        <dbReference type="Proteomes" id="UP000630135"/>
    </source>
</evidence>
<dbReference type="GeneID" id="79719348"/>
<reference evidence="5" key="2">
    <citation type="journal article" date="2014" name="Int. J. Syst. Evol. Microbiol.">
        <title>Complete genome sequence of Corynebacterium casei LMG S-19264T (=DSM 44701T), isolated from a smear-ripened cheese.</title>
        <authorList>
            <consortium name="US DOE Joint Genome Institute (JGI-PGF)"/>
            <person name="Walter F."/>
            <person name="Albersmeier A."/>
            <person name="Kalinowski J."/>
            <person name="Ruckert C."/>
        </authorList>
    </citation>
    <scope>NUCLEOTIDE SEQUENCE</scope>
    <source>
        <strain evidence="5">CGMCC 1.8885</strain>
    </source>
</reference>
<dbReference type="RefSeq" id="WP_029732713.1">
    <property type="nucleotide sequence ID" value="NZ_BMLZ01000005.1"/>
</dbReference>
<reference evidence="6" key="1">
    <citation type="journal article" date="2014" name="Int. J. Syst. Evol. Microbiol.">
        <title>Complete genome of a new Firmicutes species belonging to the dominant human colonic microbiota ('Ruminococcus bicirculans') reveals two chromosomes and a selective capacity to utilize plant glucans.</title>
        <authorList>
            <consortium name="NISC Comparative Sequencing Program"/>
            <person name="Wegmann U."/>
            <person name="Louis P."/>
            <person name="Goesmann A."/>
            <person name="Henrissat B."/>
            <person name="Duncan S.H."/>
            <person name="Flint H.J."/>
        </authorList>
    </citation>
    <scope>NUCLEOTIDE SEQUENCE</scope>
    <source>
        <strain evidence="6">CGMCC 1.8884</strain>
    </source>
</reference>
<evidence type="ECO:0000313" key="8">
    <source>
        <dbReference type="Proteomes" id="UP000652720"/>
    </source>
</evidence>
<evidence type="ECO:0000313" key="5">
    <source>
        <dbReference type="EMBL" id="GGI79259.1"/>
    </source>
</evidence>
<dbReference type="Proteomes" id="UP000652720">
    <property type="component" value="Unassembled WGS sequence"/>
</dbReference>
<dbReference type="InterPro" id="IPR042099">
    <property type="entry name" value="ANL_N_sf"/>
</dbReference>
<dbReference type="PANTHER" id="PTHR24095">
    <property type="entry name" value="ACETYL-COENZYME A SYNTHETASE"/>
    <property type="match status" value="1"/>
</dbReference>
<dbReference type="SUPFAM" id="SSF56801">
    <property type="entry name" value="Acetyl-CoA synthetase-like"/>
    <property type="match status" value="1"/>
</dbReference>
<dbReference type="Gene3D" id="3.40.50.12780">
    <property type="entry name" value="N-terminal domain of ligase-like"/>
    <property type="match status" value="1"/>
</dbReference>
<reference evidence="5" key="4">
    <citation type="submission" date="2023-08" db="EMBL/GenBank/DDBJ databases">
        <authorList>
            <person name="Sun Q."/>
            <person name="Zhou Y."/>
        </authorList>
    </citation>
    <scope>NUCLEOTIDE SEQUENCE</scope>
    <source>
        <strain evidence="6">CGMCC 1.8884</strain>
        <strain evidence="5">CGMCC 1.8885</strain>
    </source>
</reference>
<evidence type="ECO:0000259" key="3">
    <source>
        <dbReference type="Pfam" id="PF00501"/>
    </source>
</evidence>
<keyword evidence="2" id="KW-0007">Acetylation</keyword>
<proteinExistence type="inferred from homology"/>
<organism evidence="5 8">
    <name type="scientific">Deinococcus wulumuqiensis</name>
    <dbReference type="NCBI Taxonomy" id="980427"/>
    <lineage>
        <taxon>Bacteria</taxon>
        <taxon>Thermotogati</taxon>
        <taxon>Deinococcota</taxon>
        <taxon>Deinococci</taxon>
        <taxon>Deinococcales</taxon>
        <taxon>Deinococcaceae</taxon>
        <taxon>Deinococcus</taxon>
    </lineage>
</organism>
<comment type="similarity">
    <text evidence="1">Belongs to the ATP-dependent AMP-binding enzyme family.</text>
</comment>
<gene>
    <name evidence="6" type="ORF">GCM10008021_05840</name>
    <name evidence="5" type="ORF">GCM10010914_11780</name>
</gene>
<dbReference type="Pfam" id="PF16177">
    <property type="entry name" value="ACAS_N"/>
    <property type="match status" value="1"/>
</dbReference>
<dbReference type="PANTHER" id="PTHR24095:SF14">
    <property type="entry name" value="ACETYL-COENZYME A SYNTHETASE 1"/>
    <property type="match status" value="1"/>
</dbReference>
<dbReference type="GO" id="GO:0003987">
    <property type="term" value="F:acetate-CoA ligase activity"/>
    <property type="evidence" value="ECO:0007669"/>
    <property type="project" value="TreeGrafter"/>
</dbReference>
<dbReference type="EMBL" id="BMMA01000008">
    <property type="protein sequence ID" value="GGI79259.1"/>
    <property type="molecule type" value="Genomic_DNA"/>
</dbReference>
<dbReference type="AlphaFoldDB" id="A0AAV4K4Q9"/>
<evidence type="ECO:0000259" key="4">
    <source>
        <dbReference type="Pfam" id="PF16177"/>
    </source>
</evidence>
<dbReference type="GO" id="GO:0005829">
    <property type="term" value="C:cytosol"/>
    <property type="evidence" value="ECO:0007669"/>
    <property type="project" value="TreeGrafter"/>
</dbReference>
<dbReference type="Pfam" id="PF00501">
    <property type="entry name" value="AMP-binding"/>
    <property type="match status" value="1"/>
</dbReference>
<sequence>MDTALLTAPLVPPTDTLQRTAPVTPGQARLLREMPASDYWLDIARELTWDVPPTTALEGIFGDFRYFPGAKGNVSVNCLDRHPKNRVALYYEREDGLKETWSYGDLTDAAARFAAALQDLGVEKGDRVAIYLSNVPEAFIAIHACYRIGAIYSVIFAGFSASAVRDRLVDAQPKVIVCTDGTLRRGRNIHLKATLDEALEGLDKPTVIVARRIDPFLPLGEKELDFAELLQKTTRRAEPVSLDANDPGFII</sequence>
<accession>A0AAV4K4Q9</accession>
<evidence type="ECO:0008006" key="9">
    <source>
        <dbReference type="Google" id="ProtNLM"/>
    </source>
</evidence>